<keyword evidence="3" id="KW-1185">Reference proteome</keyword>
<evidence type="ECO:0000256" key="1">
    <source>
        <dbReference type="SAM" id="Phobius"/>
    </source>
</evidence>
<name>A0A835EZE9_9POAL</name>
<keyword evidence="1" id="KW-0472">Membrane</keyword>
<feature type="transmembrane region" description="Helical" evidence="1">
    <location>
        <begin position="39"/>
        <end position="60"/>
    </location>
</feature>
<evidence type="ECO:0000313" key="2">
    <source>
        <dbReference type="EMBL" id="KAF8723645.1"/>
    </source>
</evidence>
<dbReference type="AlphaFoldDB" id="A0A835EZE9"/>
<reference evidence="2" key="1">
    <citation type="submission" date="2020-07" db="EMBL/GenBank/DDBJ databases">
        <title>Genome sequence and genetic diversity analysis of an under-domesticated orphan crop, white fonio (Digitaria exilis).</title>
        <authorList>
            <person name="Bennetzen J.L."/>
            <person name="Chen S."/>
            <person name="Ma X."/>
            <person name="Wang X."/>
            <person name="Yssel A.E.J."/>
            <person name="Chaluvadi S.R."/>
            <person name="Johnson M."/>
            <person name="Gangashetty P."/>
            <person name="Hamidou F."/>
            <person name="Sanogo M.D."/>
            <person name="Zwaenepoel A."/>
            <person name="Wallace J."/>
            <person name="Van De Peer Y."/>
            <person name="Van Deynze A."/>
        </authorList>
    </citation>
    <scope>NUCLEOTIDE SEQUENCE</scope>
    <source>
        <tissue evidence="2">Leaves</tissue>
    </source>
</reference>
<accession>A0A835EZE9</accession>
<dbReference type="OrthoDB" id="1728340at2759"/>
<keyword evidence="1" id="KW-1133">Transmembrane helix</keyword>
<gene>
    <name evidence="2" type="ORF">HU200_021603</name>
</gene>
<protein>
    <recommendedName>
        <fullName evidence="4">WAT1-related protein</fullName>
    </recommendedName>
</protein>
<evidence type="ECO:0000313" key="3">
    <source>
        <dbReference type="Proteomes" id="UP000636709"/>
    </source>
</evidence>
<evidence type="ECO:0008006" key="4">
    <source>
        <dbReference type="Google" id="ProtNLM"/>
    </source>
</evidence>
<organism evidence="2 3">
    <name type="scientific">Digitaria exilis</name>
    <dbReference type="NCBI Taxonomy" id="1010633"/>
    <lineage>
        <taxon>Eukaryota</taxon>
        <taxon>Viridiplantae</taxon>
        <taxon>Streptophyta</taxon>
        <taxon>Embryophyta</taxon>
        <taxon>Tracheophyta</taxon>
        <taxon>Spermatophyta</taxon>
        <taxon>Magnoliopsida</taxon>
        <taxon>Liliopsida</taxon>
        <taxon>Poales</taxon>
        <taxon>Poaceae</taxon>
        <taxon>PACMAD clade</taxon>
        <taxon>Panicoideae</taxon>
        <taxon>Panicodae</taxon>
        <taxon>Paniceae</taxon>
        <taxon>Anthephorinae</taxon>
        <taxon>Digitaria</taxon>
    </lineage>
</organism>
<proteinExistence type="predicted"/>
<comment type="caution">
    <text evidence="2">The sequence shown here is derived from an EMBL/GenBank/DDBJ whole genome shotgun (WGS) entry which is preliminary data.</text>
</comment>
<dbReference type="EMBL" id="JACEFO010001666">
    <property type="protein sequence ID" value="KAF8723645.1"/>
    <property type="molecule type" value="Genomic_DNA"/>
</dbReference>
<sequence length="80" mass="8637">MEEAMEKAKLVAGVLVLEALIAGFHVVSRVALDMGVSKMAFLVYRNASALAVVAPFAYFLEKCSPILNSIQVSRVLLARV</sequence>
<keyword evidence="1" id="KW-0812">Transmembrane</keyword>
<dbReference type="Proteomes" id="UP000636709">
    <property type="component" value="Unassembled WGS sequence"/>
</dbReference>